<dbReference type="Pfam" id="PF06686">
    <property type="entry name" value="SpoIIIAC"/>
    <property type="match status" value="2"/>
</dbReference>
<sequence>MEVVRIAMLAMTGVLLGLFLKGTKPEYSIYISLAAGVLIFFYMTEKLSYLFSSVLKLQDYLPLDTEYLTTLLKIIGVTYIGQFSSGICKDAGYSSIGGQIEIFTKLYIMVLSMPVLLALMETIHSVLS</sequence>
<dbReference type="Proteomes" id="UP000823850">
    <property type="component" value="Unassembled WGS sequence"/>
</dbReference>
<keyword evidence="1" id="KW-0472">Membrane</keyword>
<keyword evidence="1" id="KW-1133">Transmembrane helix</keyword>
<feature type="transmembrane region" description="Helical" evidence="1">
    <location>
        <begin position="6"/>
        <end position="22"/>
    </location>
</feature>
<organism evidence="2 3">
    <name type="scientific">Candidatus Blautia stercoripullorum</name>
    <dbReference type="NCBI Taxonomy" id="2838502"/>
    <lineage>
        <taxon>Bacteria</taxon>
        <taxon>Bacillati</taxon>
        <taxon>Bacillota</taxon>
        <taxon>Clostridia</taxon>
        <taxon>Lachnospirales</taxon>
        <taxon>Lachnospiraceae</taxon>
        <taxon>Blautia</taxon>
    </lineage>
</organism>
<evidence type="ECO:0000256" key="1">
    <source>
        <dbReference type="SAM" id="Phobius"/>
    </source>
</evidence>
<feature type="transmembrane region" description="Helical" evidence="1">
    <location>
        <begin position="106"/>
        <end position="127"/>
    </location>
</feature>
<dbReference type="NCBIfam" id="TIGR02849">
    <property type="entry name" value="spore_III_AD"/>
    <property type="match status" value="1"/>
</dbReference>
<gene>
    <name evidence="2" type="primary">spoIIIAD</name>
    <name evidence="2" type="ORF">H9913_07840</name>
</gene>
<evidence type="ECO:0000313" key="3">
    <source>
        <dbReference type="Proteomes" id="UP000823850"/>
    </source>
</evidence>
<reference evidence="2" key="1">
    <citation type="journal article" date="2021" name="PeerJ">
        <title>Extensive microbial diversity within the chicken gut microbiome revealed by metagenomics and culture.</title>
        <authorList>
            <person name="Gilroy R."/>
            <person name="Ravi A."/>
            <person name="Getino M."/>
            <person name="Pursley I."/>
            <person name="Horton D.L."/>
            <person name="Alikhan N.F."/>
            <person name="Baker D."/>
            <person name="Gharbi K."/>
            <person name="Hall N."/>
            <person name="Watson M."/>
            <person name="Adriaenssens E.M."/>
            <person name="Foster-Nyarko E."/>
            <person name="Jarju S."/>
            <person name="Secka A."/>
            <person name="Antonio M."/>
            <person name="Oren A."/>
            <person name="Chaudhuri R.R."/>
            <person name="La Ragione R."/>
            <person name="Hildebrand F."/>
            <person name="Pallen M.J."/>
        </authorList>
    </citation>
    <scope>NUCLEOTIDE SEQUENCE</scope>
    <source>
        <strain evidence="2">ChiW19-6364</strain>
    </source>
</reference>
<dbReference type="EMBL" id="DWUX01000141">
    <property type="protein sequence ID" value="HJD39927.1"/>
    <property type="molecule type" value="Genomic_DNA"/>
</dbReference>
<reference evidence="2" key="2">
    <citation type="submission" date="2021-04" db="EMBL/GenBank/DDBJ databases">
        <authorList>
            <person name="Gilroy R."/>
        </authorList>
    </citation>
    <scope>NUCLEOTIDE SEQUENCE</scope>
    <source>
        <strain evidence="2">ChiW19-6364</strain>
    </source>
</reference>
<dbReference type="AlphaFoldDB" id="A0A9D2RA99"/>
<proteinExistence type="predicted"/>
<keyword evidence="1" id="KW-0812">Transmembrane</keyword>
<dbReference type="InterPro" id="IPR014211">
    <property type="entry name" value="Spore_III_AD"/>
</dbReference>
<protein>
    <submittedName>
        <fullName evidence="2">Stage III sporulation protein AD</fullName>
    </submittedName>
</protein>
<dbReference type="InterPro" id="IPR025664">
    <property type="entry name" value="Spore_III_AC/AD"/>
</dbReference>
<feature type="transmembrane region" description="Helical" evidence="1">
    <location>
        <begin position="29"/>
        <end position="47"/>
    </location>
</feature>
<name>A0A9D2RA99_9FIRM</name>
<feature type="transmembrane region" description="Helical" evidence="1">
    <location>
        <begin position="67"/>
        <end position="85"/>
    </location>
</feature>
<evidence type="ECO:0000313" key="2">
    <source>
        <dbReference type="EMBL" id="HJD39927.1"/>
    </source>
</evidence>
<comment type="caution">
    <text evidence="2">The sequence shown here is derived from an EMBL/GenBank/DDBJ whole genome shotgun (WGS) entry which is preliminary data.</text>
</comment>
<accession>A0A9D2RA99</accession>